<dbReference type="Pfam" id="PF01425">
    <property type="entry name" value="Amidase"/>
    <property type="match status" value="1"/>
</dbReference>
<proteinExistence type="inferred from homology"/>
<dbReference type="InterPro" id="IPR000120">
    <property type="entry name" value="Amidase"/>
</dbReference>
<evidence type="ECO:0000313" key="3">
    <source>
        <dbReference type="EMBL" id="QST83931.1"/>
    </source>
</evidence>
<dbReference type="SUPFAM" id="SSF75304">
    <property type="entry name" value="Amidase signature (AS) enzymes"/>
    <property type="match status" value="1"/>
</dbReference>
<dbReference type="AlphaFoldDB" id="A0A8A1UX91"/>
<sequence length="515" mass="54941">MRLHRNGCGATLRVRARPSGTGCPDTRVQRRRRGTRVKEQVVEAEQALWKMSAGAQAAAVRSGEVTAVELVERHLERIAEVNPVVNAVTQLFADRARADAAEVDRRRAAGQDPGPLAGVPFTVKETTAVEGVPTTFGAERFRHNIAHSDAPPVARLRAAGAVPIGHSNMPTLVLAGVHTRSELYGDTRNPWSPEVTPGGTSGGDGAAVAGGMAAIGLGNDSGGSVRIPASFCGVAGLKPTYGRFPADHRLGAEDPALAGQVLVVDGPLARTVGDLRLVYEALAGTDPRDPRAVPAPLYGEPVPRPLKIAMVIDPGGKGVHPLVRQAVEDAADALRDAGHKVCEVPDVPRLDEALEVYGRMTMAEFAPTWPVMRTLLGEGGHRYIEMSMEGQGAVPPDVPAYLRLTSARLGIQRAWAEFLDTYPLLLAPVFTEPPFEPDLEIRDRESHARVQRAMRLCTATSFVGVPAVAVPTGVVRGLPYGVQLIGRAYREDLCLEAAEAIERRCGVFTPIDPRP</sequence>
<keyword evidence="3" id="KW-0378">Hydrolase</keyword>
<dbReference type="EMBL" id="CP048261">
    <property type="protein sequence ID" value="QST83931.1"/>
    <property type="molecule type" value="Genomic_DNA"/>
</dbReference>
<dbReference type="PANTHER" id="PTHR11895">
    <property type="entry name" value="TRANSAMIDASE"/>
    <property type="match status" value="1"/>
</dbReference>
<reference evidence="3" key="1">
    <citation type="submission" date="2012-12" db="EMBL/GenBank/DDBJ databases">
        <authorList>
            <person name="Pethick F.E."/>
            <person name="MacFadyen A.C."/>
            <person name="Tang Z."/>
            <person name="Sangal V."/>
            <person name="Tze-Tze L."/>
            <person name="Chu J."/>
            <person name="Guo M."/>
            <person name="Kirby R."/>
            <person name="Hoskisson P.A."/>
            <person name="Herron P.R."/>
            <person name="Hunter I.S."/>
        </authorList>
    </citation>
    <scope>NUCLEOTIDE SEQUENCE</scope>
    <source>
        <strain evidence="3">ATCC 10970</strain>
    </source>
</reference>
<evidence type="ECO:0000259" key="2">
    <source>
        <dbReference type="Pfam" id="PF01425"/>
    </source>
</evidence>
<evidence type="ECO:0000256" key="1">
    <source>
        <dbReference type="ARBA" id="ARBA00009199"/>
    </source>
</evidence>
<organism evidence="3 4">
    <name type="scientific">Streptomyces rimosus subsp. rimosus (strain ATCC 10970 / DSM 40260 / JCM 4667 / NRRL 2234)</name>
    <dbReference type="NCBI Taxonomy" id="1265868"/>
    <lineage>
        <taxon>Bacteria</taxon>
        <taxon>Bacillati</taxon>
        <taxon>Actinomycetota</taxon>
        <taxon>Actinomycetes</taxon>
        <taxon>Kitasatosporales</taxon>
        <taxon>Streptomycetaceae</taxon>
        <taxon>Streptomyces</taxon>
    </lineage>
</organism>
<protein>
    <submittedName>
        <fullName evidence="3">Indole acetimide hydrolase</fullName>
    </submittedName>
</protein>
<dbReference type="Gene3D" id="3.90.1300.10">
    <property type="entry name" value="Amidase signature (AS) domain"/>
    <property type="match status" value="1"/>
</dbReference>
<reference evidence="3" key="3">
    <citation type="journal article" date="2021" name="bioRxiv">
        <title>Bilateral symmetry of linear streptomycete chromosomes.</title>
        <authorList>
            <person name="Algora-Gallardo L."/>
            <person name="Schniete J.K."/>
            <person name="Mark D.R."/>
            <person name="Hunter I.S."/>
            <person name="Herron P.R."/>
        </authorList>
    </citation>
    <scope>NUCLEOTIDE SEQUENCE</scope>
    <source>
        <strain evidence="3">ATCC 10970</strain>
    </source>
</reference>
<dbReference type="InterPro" id="IPR023631">
    <property type="entry name" value="Amidase_dom"/>
</dbReference>
<dbReference type="PANTHER" id="PTHR11895:SF7">
    <property type="entry name" value="GLUTAMYL-TRNA(GLN) AMIDOTRANSFERASE SUBUNIT A, MITOCHONDRIAL"/>
    <property type="match status" value="1"/>
</dbReference>
<reference evidence="3" key="2">
    <citation type="submission" date="2020-01" db="EMBL/GenBank/DDBJ databases">
        <authorList>
            <person name="Algora L."/>
            <person name="Schniete J.K."/>
            <person name="MacFadyen A."/>
            <person name="Hoskisson P.A."/>
            <person name="Hunter I.S."/>
            <person name="Herron P.R."/>
        </authorList>
    </citation>
    <scope>NUCLEOTIDE SEQUENCE</scope>
    <source>
        <strain evidence="3">ATCC 10970</strain>
    </source>
</reference>
<dbReference type="PIRSF" id="PIRSF001221">
    <property type="entry name" value="Amidase_fungi"/>
    <property type="match status" value="1"/>
</dbReference>
<accession>A0A8A1UX91</accession>
<dbReference type="NCBIfam" id="NF005687">
    <property type="entry name" value="PRK07487.1"/>
    <property type="match status" value="1"/>
</dbReference>
<gene>
    <name evidence="3" type="ORF">SRIM_030505</name>
</gene>
<comment type="similarity">
    <text evidence="1">Belongs to the amidase family.</text>
</comment>
<name>A0A8A1UX91_STRR1</name>
<evidence type="ECO:0000313" key="4">
    <source>
        <dbReference type="Proteomes" id="UP000011074"/>
    </source>
</evidence>
<dbReference type="InterPro" id="IPR036928">
    <property type="entry name" value="AS_sf"/>
</dbReference>
<dbReference type="Proteomes" id="UP000011074">
    <property type="component" value="Chromosome"/>
</dbReference>
<dbReference type="GO" id="GO:0016787">
    <property type="term" value="F:hydrolase activity"/>
    <property type="evidence" value="ECO:0007669"/>
    <property type="project" value="UniProtKB-KW"/>
</dbReference>
<feature type="domain" description="Amidase" evidence="2">
    <location>
        <begin position="69"/>
        <end position="495"/>
    </location>
</feature>